<evidence type="ECO:0000256" key="2">
    <source>
        <dbReference type="SAM" id="SignalP"/>
    </source>
</evidence>
<evidence type="ECO:0008006" key="4">
    <source>
        <dbReference type="Google" id="ProtNLM"/>
    </source>
</evidence>
<evidence type="ECO:0000313" key="3">
    <source>
        <dbReference type="EMBL" id="XDN89237.1"/>
    </source>
</evidence>
<feature type="chain" id="PRO_5044302241" description="LPXTG cell wall anchor domain-containing protein" evidence="2">
    <location>
        <begin position="27"/>
        <end position="231"/>
    </location>
</feature>
<name>A0AB39J9Z6_9BACT</name>
<accession>A0AB39J9Z6</accession>
<feature type="signal peptide" evidence="2">
    <location>
        <begin position="1"/>
        <end position="26"/>
    </location>
</feature>
<proteinExistence type="predicted"/>
<keyword evidence="1" id="KW-1133">Transmembrane helix</keyword>
<organism evidence="3">
    <name type="scientific">Candidatus Nanosynbacter sp. TM7-074</name>
    <dbReference type="NCBI Taxonomy" id="3158573"/>
    <lineage>
        <taxon>Bacteria</taxon>
        <taxon>Candidatus Saccharimonadota</taxon>
        <taxon>Candidatus Saccharimonadia</taxon>
        <taxon>Candidatus Nanosynbacterales</taxon>
        <taxon>Candidatus Nanosynbacteraceae</taxon>
        <taxon>Candidatus Nanosynbacter</taxon>
    </lineage>
</organism>
<protein>
    <recommendedName>
        <fullName evidence="4">LPXTG cell wall anchor domain-containing protein</fullName>
    </recommendedName>
</protein>
<dbReference type="EMBL" id="CP158487">
    <property type="protein sequence ID" value="XDN89237.1"/>
    <property type="molecule type" value="Genomic_DNA"/>
</dbReference>
<keyword evidence="1" id="KW-0812">Transmembrane</keyword>
<feature type="transmembrane region" description="Helical" evidence="1">
    <location>
        <begin position="200"/>
        <end position="222"/>
    </location>
</feature>
<dbReference type="RefSeq" id="WP_369000501.1">
    <property type="nucleotide sequence ID" value="NZ_CP158487.1"/>
</dbReference>
<dbReference type="AlphaFoldDB" id="A0AB39J9Z6"/>
<keyword evidence="2" id="KW-0732">Signal</keyword>
<keyword evidence="1" id="KW-0472">Membrane</keyword>
<gene>
    <name evidence="3" type="ORF">TM074_00825</name>
</gene>
<evidence type="ECO:0000256" key="1">
    <source>
        <dbReference type="SAM" id="Phobius"/>
    </source>
</evidence>
<sequence>MMSRVKKIFTTITLLVAMSISSPVFATADSTLSQVIRDIDCTHTTLESGNQLNHPDCQIFAPKFMKLDLVDKKHPVLYGVYDAVHTITNPATGQHDLVVEFNGRTFVLGRDSELRVNGNVWTLDFSNWQNDHPGDNFTPLAPGHTYNGRATAKMRANPLSPEVTQFADFSVTIPKQSIGEIFAVPNIVKKVGRILASTGVSMWLMIAISVTAIFVASILLLIHKKEKERDG</sequence>
<reference evidence="3" key="1">
    <citation type="submission" date="2024-06" db="EMBL/GenBank/DDBJ databases">
        <authorList>
            <person name="Atkinson C."/>
            <person name="McLean J."/>
            <person name="Gallagher L."/>
            <person name="Bor B."/>
            <person name="Mougous J."/>
        </authorList>
    </citation>
    <scope>NUCLEOTIDE SEQUENCE</scope>
    <source>
        <strain evidence="3">TM7-074</strain>
    </source>
</reference>